<dbReference type="GO" id="GO:0030246">
    <property type="term" value="F:carbohydrate binding"/>
    <property type="evidence" value="ECO:0007669"/>
    <property type="project" value="InterPro"/>
</dbReference>
<dbReference type="InterPro" id="IPR005196">
    <property type="entry name" value="Glyco_hydro_65_N"/>
</dbReference>
<dbReference type="EMBL" id="NGKB01000009">
    <property type="protein sequence ID" value="RSU13223.1"/>
    <property type="molecule type" value="Genomic_DNA"/>
</dbReference>
<comment type="similarity">
    <text evidence="1">Belongs to the glycosyl hydrolase 65 family.</text>
</comment>
<dbReference type="GO" id="GO:0004553">
    <property type="term" value="F:hydrolase activity, hydrolyzing O-glycosyl compounds"/>
    <property type="evidence" value="ECO:0007669"/>
    <property type="project" value="TreeGrafter"/>
</dbReference>
<dbReference type="PANTHER" id="PTHR11051:SF8">
    <property type="entry name" value="PROTEIN-GLUCOSYLGALACTOSYLHYDROXYLYSINE GLUCOSIDASE"/>
    <property type="match status" value="1"/>
</dbReference>
<feature type="domain" description="Glycoside hydrolase family 65 N-terminal" evidence="7">
    <location>
        <begin position="19"/>
        <end position="217"/>
    </location>
</feature>
<dbReference type="Gene3D" id="2.70.98.40">
    <property type="entry name" value="Glycoside hydrolase, family 65, N-terminal domain"/>
    <property type="match status" value="1"/>
</dbReference>
<keyword evidence="2" id="KW-0328">Glycosyltransferase</keyword>
<dbReference type="GeneID" id="95580947"/>
<feature type="active site" description="Proton donor" evidence="4">
    <location>
        <position position="461"/>
    </location>
</feature>
<dbReference type="Gene3D" id="2.60.420.10">
    <property type="entry name" value="Maltose phosphorylase, domain 3"/>
    <property type="match status" value="1"/>
</dbReference>
<evidence type="ECO:0000256" key="1">
    <source>
        <dbReference type="ARBA" id="ARBA00006768"/>
    </source>
</evidence>
<evidence type="ECO:0000256" key="4">
    <source>
        <dbReference type="PIRSR" id="PIRSR036289-50"/>
    </source>
</evidence>
<sequence>MSQEFMLGLADVGNQNAAYLETIFALSNGHIGVRTSELIKQKKTSGNPGAFVNGFYDTHPITYGEWAYGYARKHQTIVKLPNIRQIRLIVDGESSDNADWSVKTIRFDLDMKSGVLNESYYVVINREKEFELHQTSFVSFAQQEIYATHFEITNMNFTGEISIEKKIEFDQGKKDLLEEIDPRVASSSSELNVTREKENDYVVTTENSQQKIRITHLFLDEEDRLINNEFISFDVTPDKKIVFDSFSLISEINQLVVNTAGLDFIELLNQQKQDLANFWQTSDIELTGDSILQKGIRFNLFHLFQNAGRNEKTNFAAKGLTGEGYEGHYFWDTELYMLPFFIYTQPEIAKSLLSYRHYILPQAKERASIMGQKGALFAWRTINGEEASAYYPAGTAQLHINADISYAFQLYERVTGDENFIQEKGLSVVLETAKFWLSYGNWCIKEGKEVFCINGVTGPDEYTALVNNNYYTNKMAQNNMKYAAELARRYAALTTQEIEALEKAVSDMYLPYDKQQGLIKQDDSFLEKALWPFEKTPKENYPLLLNYHPMIIYKYQVSKQADGLLAEMLFPSDYTREQILRDYEYYEKVTTHDSSLSRSIFSVLASRTEQKAKAYQYFMDTALMDLTDLQGNAKDGIHAANMGGSWLSMIYGFAGLTCEKDQFILRNHLPKEIKELKFKLTLFGNIITIELKDNNISGYLLEKNTNIKVSHVDNQLVISRLK</sequence>
<dbReference type="OrthoDB" id="9758855at2"/>
<keyword evidence="8" id="KW-0378">Hydrolase</keyword>
<dbReference type="InterPro" id="IPR017045">
    <property type="entry name" value="Malt_Pase/Glycosyl_Hdrlase"/>
</dbReference>
<organism evidence="8 9">
    <name type="scientific">Vagococcus carniphilus</name>
    <dbReference type="NCBI Taxonomy" id="218144"/>
    <lineage>
        <taxon>Bacteria</taxon>
        <taxon>Bacillati</taxon>
        <taxon>Bacillota</taxon>
        <taxon>Bacilli</taxon>
        <taxon>Lactobacillales</taxon>
        <taxon>Enterococcaceae</taxon>
        <taxon>Vagococcus</taxon>
    </lineage>
</organism>
<gene>
    <name evidence="8" type="ORF">CBF28_10190</name>
</gene>
<dbReference type="InterPro" id="IPR011013">
    <property type="entry name" value="Gal_mutarotase_sf_dom"/>
</dbReference>
<evidence type="ECO:0000256" key="3">
    <source>
        <dbReference type="ARBA" id="ARBA00022679"/>
    </source>
</evidence>
<feature type="binding site" evidence="5">
    <location>
        <begin position="559"/>
        <end position="560"/>
    </location>
    <ligand>
        <name>substrate</name>
    </ligand>
</feature>
<dbReference type="PANTHER" id="PTHR11051">
    <property type="entry name" value="GLYCOSYL HYDROLASE-RELATED"/>
    <property type="match status" value="1"/>
</dbReference>
<proteinExistence type="inferred from homology"/>
<dbReference type="InterPro" id="IPR012341">
    <property type="entry name" value="6hp_glycosidase-like_sf"/>
</dbReference>
<comment type="caution">
    <text evidence="8">The sequence shown here is derived from an EMBL/GenBank/DDBJ whole genome shotgun (WGS) entry which is preliminary data.</text>
</comment>
<evidence type="ECO:0000256" key="5">
    <source>
        <dbReference type="PIRSR" id="PIRSR036289-51"/>
    </source>
</evidence>
<evidence type="ECO:0000259" key="6">
    <source>
        <dbReference type="Pfam" id="PF03632"/>
    </source>
</evidence>
<dbReference type="Pfam" id="PF03636">
    <property type="entry name" value="Glyco_hydro_65N"/>
    <property type="match status" value="1"/>
</dbReference>
<keyword evidence="3" id="KW-0808">Transferase</keyword>
<protein>
    <submittedName>
        <fullName evidence="8">Family 65 glycosyl hydrolase</fullName>
    </submittedName>
</protein>
<feature type="domain" description="Glycoside hydrolase family 65 central catalytic" evidence="6">
    <location>
        <begin position="297"/>
        <end position="646"/>
    </location>
</feature>
<dbReference type="SUPFAM" id="SSF74650">
    <property type="entry name" value="Galactose mutarotase-like"/>
    <property type="match status" value="1"/>
</dbReference>
<name>A0A430AYT6_9ENTE</name>
<keyword evidence="9" id="KW-1185">Reference proteome</keyword>
<accession>A0A430AYT6</accession>
<dbReference type="Gene3D" id="1.50.10.10">
    <property type="match status" value="1"/>
</dbReference>
<feature type="binding site" evidence="5">
    <location>
        <begin position="331"/>
        <end position="332"/>
    </location>
    <ligand>
        <name>substrate</name>
    </ligand>
</feature>
<reference evidence="8 9" key="1">
    <citation type="submission" date="2017-05" db="EMBL/GenBank/DDBJ databases">
        <title>Vagococcus spp. assemblies.</title>
        <authorList>
            <person name="Gulvik C.A."/>
        </authorList>
    </citation>
    <scope>NUCLEOTIDE SEQUENCE [LARGE SCALE GENOMIC DNA]</scope>
    <source>
        <strain evidence="8 9">SS1714</strain>
    </source>
</reference>
<dbReference type="RefSeq" id="WP_126794893.1">
    <property type="nucleotide sequence ID" value="NZ_CP060720.1"/>
</dbReference>
<evidence type="ECO:0000259" key="7">
    <source>
        <dbReference type="Pfam" id="PF03636"/>
    </source>
</evidence>
<dbReference type="InterPro" id="IPR037018">
    <property type="entry name" value="GH65_N"/>
</dbReference>
<dbReference type="InterPro" id="IPR008928">
    <property type="entry name" value="6-hairpin_glycosidase_sf"/>
</dbReference>
<dbReference type="Pfam" id="PF03632">
    <property type="entry name" value="Glyco_hydro_65m"/>
    <property type="match status" value="1"/>
</dbReference>
<dbReference type="Proteomes" id="UP000288028">
    <property type="component" value="Unassembled WGS sequence"/>
</dbReference>
<evidence type="ECO:0000313" key="9">
    <source>
        <dbReference type="Proteomes" id="UP000288028"/>
    </source>
</evidence>
<dbReference type="GO" id="GO:0005975">
    <property type="term" value="P:carbohydrate metabolic process"/>
    <property type="evidence" value="ECO:0007669"/>
    <property type="project" value="InterPro"/>
</dbReference>
<evidence type="ECO:0000313" key="8">
    <source>
        <dbReference type="EMBL" id="RSU13223.1"/>
    </source>
</evidence>
<dbReference type="InterPro" id="IPR005195">
    <property type="entry name" value="Glyco_hydro_65_M"/>
</dbReference>
<dbReference type="GO" id="GO:0016757">
    <property type="term" value="F:glycosyltransferase activity"/>
    <property type="evidence" value="ECO:0007669"/>
    <property type="project" value="UniProtKB-KW"/>
</dbReference>
<dbReference type="PIRSF" id="PIRSF036289">
    <property type="entry name" value="Glycosyl_hydrolase_malt_phosph"/>
    <property type="match status" value="1"/>
</dbReference>
<dbReference type="AlphaFoldDB" id="A0A430AYT6"/>
<dbReference type="SUPFAM" id="SSF48208">
    <property type="entry name" value="Six-hairpin glycosidases"/>
    <property type="match status" value="1"/>
</dbReference>
<evidence type="ECO:0000256" key="2">
    <source>
        <dbReference type="ARBA" id="ARBA00022676"/>
    </source>
</evidence>